<accession>A0A918FNT8</accession>
<dbReference type="Proteomes" id="UP000658320">
    <property type="component" value="Unassembled WGS sequence"/>
</dbReference>
<dbReference type="EMBL" id="BMSX01000041">
    <property type="protein sequence ID" value="GGR61126.1"/>
    <property type="molecule type" value="Genomic_DNA"/>
</dbReference>
<proteinExistence type="predicted"/>
<name>A0A918FNT8_9ACTN</name>
<evidence type="ECO:0000256" key="1">
    <source>
        <dbReference type="SAM" id="MobiDB-lite"/>
    </source>
</evidence>
<keyword evidence="3" id="KW-1185">Reference proteome</keyword>
<comment type="caution">
    <text evidence="2">The sequence shown here is derived from an EMBL/GenBank/DDBJ whole genome shotgun (WGS) entry which is preliminary data.</text>
</comment>
<evidence type="ECO:0000313" key="2">
    <source>
        <dbReference type="EMBL" id="GGR61126.1"/>
    </source>
</evidence>
<organism evidence="2 3">
    <name type="scientific">Streptomyces aurantiogriseus</name>
    <dbReference type="NCBI Taxonomy" id="66870"/>
    <lineage>
        <taxon>Bacteria</taxon>
        <taxon>Bacillati</taxon>
        <taxon>Actinomycetota</taxon>
        <taxon>Actinomycetes</taxon>
        <taxon>Kitasatosporales</taxon>
        <taxon>Streptomycetaceae</taxon>
        <taxon>Streptomyces</taxon>
    </lineage>
</organism>
<dbReference type="AlphaFoldDB" id="A0A918FNT8"/>
<protein>
    <submittedName>
        <fullName evidence="2">Uncharacterized protein</fullName>
    </submittedName>
</protein>
<gene>
    <name evidence="2" type="ORF">GCM10010251_92280</name>
</gene>
<reference evidence="2" key="2">
    <citation type="submission" date="2020-09" db="EMBL/GenBank/DDBJ databases">
        <authorList>
            <person name="Sun Q."/>
            <person name="Ohkuma M."/>
        </authorList>
    </citation>
    <scope>NUCLEOTIDE SEQUENCE</scope>
    <source>
        <strain evidence="2">JCM 4346</strain>
    </source>
</reference>
<sequence length="93" mass="10010">MPEPCEGVAGEHTGPVRFYRTGWRCNAHSPWAEAGQDEPKPGPGLPAAAWSTPSPLSDSRVHDARAIASGKRRSSPHTYRAAQAAVDHRKDTP</sequence>
<reference evidence="2" key="1">
    <citation type="journal article" date="2014" name="Int. J. Syst. Evol. Microbiol.">
        <title>Complete genome sequence of Corynebacterium casei LMG S-19264T (=DSM 44701T), isolated from a smear-ripened cheese.</title>
        <authorList>
            <consortium name="US DOE Joint Genome Institute (JGI-PGF)"/>
            <person name="Walter F."/>
            <person name="Albersmeier A."/>
            <person name="Kalinowski J."/>
            <person name="Ruckert C."/>
        </authorList>
    </citation>
    <scope>NUCLEOTIDE SEQUENCE</scope>
    <source>
        <strain evidence="2">JCM 4346</strain>
    </source>
</reference>
<evidence type="ECO:0000313" key="3">
    <source>
        <dbReference type="Proteomes" id="UP000658320"/>
    </source>
</evidence>
<feature type="region of interest" description="Disordered" evidence="1">
    <location>
        <begin position="29"/>
        <end position="93"/>
    </location>
</feature>